<reference evidence="4" key="1">
    <citation type="submission" date="2013-09" db="EMBL/GenBank/DDBJ databases">
        <title>Corchorus olitorius genome sequencing.</title>
        <authorList>
            <person name="Alam M."/>
            <person name="Haque M.S."/>
            <person name="Islam M.S."/>
            <person name="Emdad E.M."/>
            <person name="Islam M.M."/>
            <person name="Ahmed B."/>
            <person name="Halim A."/>
            <person name="Hossen Q.M.M."/>
            <person name="Hossain M.Z."/>
            <person name="Ahmed R."/>
            <person name="Khan M.M."/>
            <person name="Islam R."/>
            <person name="Rashid M.M."/>
            <person name="Khan S.A."/>
            <person name="Rahman M.S."/>
            <person name="Alam M."/>
            <person name="Yahiya A.S."/>
            <person name="Khan M.S."/>
            <person name="Azam M.S."/>
            <person name="Haque T."/>
            <person name="Lashkar M.Z.H."/>
            <person name="Akhand A.I."/>
            <person name="Morshed G."/>
            <person name="Roy S."/>
            <person name="Uddin K.S."/>
            <person name="Rabeya T."/>
            <person name="Hossain A.S."/>
            <person name="Chowdhury A."/>
            <person name="Snigdha A.R."/>
            <person name="Mortoza M.S."/>
            <person name="Matin S.A."/>
            <person name="Hoque S.M.E."/>
            <person name="Islam M.K."/>
            <person name="Roy D.K."/>
            <person name="Haider R."/>
            <person name="Moosa M.M."/>
            <person name="Elias S.M."/>
            <person name="Hasan A.M."/>
            <person name="Jahan S."/>
            <person name="Shafiuddin M."/>
            <person name="Mahmood N."/>
            <person name="Shommy N.S."/>
        </authorList>
    </citation>
    <scope>NUCLEOTIDE SEQUENCE [LARGE SCALE GENOMIC DNA]</scope>
    <source>
        <strain evidence="4">cv. O-4</strain>
    </source>
</reference>
<comment type="caution">
    <text evidence="3">The sequence shown here is derived from an EMBL/GenBank/DDBJ whole genome shotgun (WGS) entry which is preliminary data.</text>
</comment>
<dbReference type="Gene3D" id="3.40.50.300">
    <property type="entry name" value="P-loop containing nucleotide triphosphate hydrolases"/>
    <property type="match status" value="1"/>
</dbReference>
<name>A0A1R3JVF1_9ROSI</name>
<protein>
    <recommendedName>
        <fullName evidence="2">Retrotransposon Copia-like N-terminal domain-containing protein</fullName>
    </recommendedName>
</protein>
<dbReference type="InterPro" id="IPR029472">
    <property type="entry name" value="Copia-like_N"/>
</dbReference>
<proteinExistence type="predicted"/>
<dbReference type="Proteomes" id="UP000187203">
    <property type="component" value="Unassembled WGS sequence"/>
</dbReference>
<dbReference type="PANTHER" id="PTHR47481:SF2">
    <property type="entry name" value="RETROTRANSPOSON GAG DOMAIN-CONTAINING PROTEIN"/>
    <property type="match status" value="1"/>
</dbReference>
<gene>
    <name evidence="3" type="ORF">COLO4_13671</name>
</gene>
<organism evidence="3 4">
    <name type="scientific">Corchorus olitorius</name>
    <dbReference type="NCBI Taxonomy" id="93759"/>
    <lineage>
        <taxon>Eukaryota</taxon>
        <taxon>Viridiplantae</taxon>
        <taxon>Streptophyta</taxon>
        <taxon>Embryophyta</taxon>
        <taxon>Tracheophyta</taxon>
        <taxon>Spermatophyta</taxon>
        <taxon>Magnoliopsida</taxon>
        <taxon>eudicotyledons</taxon>
        <taxon>Gunneridae</taxon>
        <taxon>Pentapetalae</taxon>
        <taxon>rosids</taxon>
        <taxon>malvids</taxon>
        <taxon>Malvales</taxon>
        <taxon>Malvaceae</taxon>
        <taxon>Grewioideae</taxon>
        <taxon>Apeibeae</taxon>
        <taxon>Corchorus</taxon>
    </lineage>
</organism>
<dbReference type="Pfam" id="PF14244">
    <property type="entry name" value="Retrotran_gag_3"/>
    <property type="match status" value="1"/>
</dbReference>
<dbReference type="Pfam" id="PF14223">
    <property type="entry name" value="Retrotran_gag_2"/>
    <property type="match status" value="1"/>
</dbReference>
<accession>A0A1R3JVF1</accession>
<keyword evidence="4" id="KW-1185">Reference proteome</keyword>
<feature type="compositionally biased region" description="Basic and acidic residues" evidence="1">
    <location>
        <begin position="433"/>
        <end position="453"/>
    </location>
</feature>
<dbReference type="OrthoDB" id="10261556at2759"/>
<evidence type="ECO:0000313" key="4">
    <source>
        <dbReference type="Proteomes" id="UP000187203"/>
    </source>
</evidence>
<dbReference type="PANTHER" id="PTHR47481">
    <property type="match status" value="1"/>
</dbReference>
<sequence>MQNAKHWDNFFLNLSAKNTTKEKGIAAEFLSSTQTSQIHEDLNSDSGTDMLFLYQDLPSCHKLSSLRSHLSDVPILALTATAAPKVQKDVISSLNLQNPLILESSFNRPIIYYEGGGKGKGEAASQGFKGKLEIVESTFILKANGEGVKESLVENQKMASQTYPYPSTLNVSNFVSLRLNQKNYLLWRTQILALVESQDMLGFLDGEFSAPAERIASEGTDSDGSKANPVFVAWRRSDRLLRGWITSTLSEEVLGLVVGLVSSADVWKALEAAFAQNSQEREFHLTQQLSMIRKDVIPLLQSHEARNQLHGSDLTQMAFFTQKANNGYTKRKGVGHGVETLHQISSNVESPPPLMNQVGPITPLDMPSTIDAHVIGDEIGASHIHGTFDEVAPPQEVSTSLEPMVSVPPSEPTQPCDSATIHEESTNVSQTEGRSHQMEPSKEPSKQPSKEGEPTESTLQ</sequence>
<feature type="domain" description="Retrotransposon Copia-like N-terminal" evidence="2">
    <location>
        <begin position="174"/>
        <end position="212"/>
    </location>
</feature>
<dbReference type="EMBL" id="AWUE01015232">
    <property type="protein sequence ID" value="OMO98846.1"/>
    <property type="molecule type" value="Genomic_DNA"/>
</dbReference>
<evidence type="ECO:0000256" key="1">
    <source>
        <dbReference type="SAM" id="MobiDB-lite"/>
    </source>
</evidence>
<dbReference type="STRING" id="93759.A0A1R3JVF1"/>
<feature type="region of interest" description="Disordered" evidence="1">
    <location>
        <begin position="394"/>
        <end position="460"/>
    </location>
</feature>
<dbReference type="AlphaFoldDB" id="A0A1R3JVF1"/>
<dbReference type="InterPro" id="IPR027417">
    <property type="entry name" value="P-loop_NTPase"/>
</dbReference>
<evidence type="ECO:0000259" key="2">
    <source>
        <dbReference type="Pfam" id="PF14244"/>
    </source>
</evidence>
<evidence type="ECO:0000313" key="3">
    <source>
        <dbReference type="EMBL" id="OMO98846.1"/>
    </source>
</evidence>